<dbReference type="SMR" id="A0A024V316"/>
<reference evidence="2 4" key="1">
    <citation type="submission" date="2013-02" db="EMBL/GenBank/DDBJ databases">
        <title>The Genome Annotation of Plasmodium falciparum Vietnam Oak-Knoll (FVO).</title>
        <authorList>
            <consortium name="The Broad Institute Genome Sequencing Platform"/>
            <consortium name="The Broad Institute Genome Sequencing Center for Infectious Disease"/>
            <person name="Neafsey D."/>
            <person name="Hoffman S."/>
            <person name="Volkman S."/>
            <person name="Rosenthal P."/>
            <person name="Walker B."/>
            <person name="Young S.K."/>
            <person name="Zeng Q."/>
            <person name="Gargeya S."/>
            <person name="Fitzgerald M."/>
            <person name="Haas B."/>
            <person name="Abouelleil A."/>
            <person name="Allen A.W."/>
            <person name="Alvarado L."/>
            <person name="Arachchi H.M."/>
            <person name="Berlin A.M."/>
            <person name="Chapman S.B."/>
            <person name="Gainer-Dewar J."/>
            <person name="Goldberg J."/>
            <person name="Griggs A."/>
            <person name="Gujja S."/>
            <person name="Hansen M."/>
            <person name="Howarth C."/>
            <person name="Imamovic A."/>
            <person name="Ireland A."/>
            <person name="Larimer J."/>
            <person name="McCowan C."/>
            <person name="Murphy C."/>
            <person name="Pearson M."/>
            <person name="Poon T.W."/>
            <person name="Priest M."/>
            <person name="Roberts A."/>
            <person name="Saif S."/>
            <person name="Shea T."/>
            <person name="Sisk P."/>
            <person name="Sykes S."/>
            <person name="Wortman J."/>
            <person name="Nusbaum C."/>
            <person name="Birren B."/>
        </authorList>
    </citation>
    <scope>NUCLEOTIDE SEQUENCE [LARGE SCALE GENOMIC DNA]</scope>
    <source>
        <strain evidence="2">Vietnam Oak-Knoll</strain>
        <strain evidence="4">Vietnam Oak-Knoll (FVO)</strain>
    </source>
</reference>
<evidence type="ECO:0000313" key="4">
    <source>
        <dbReference type="Proteomes" id="UP000030690"/>
    </source>
</evidence>
<name>A0A024V316_PLAFA</name>
<evidence type="ECO:0000313" key="3">
    <source>
        <dbReference type="EMBL" id="ETW17521.1"/>
    </source>
</evidence>
<gene>
    <name evidence="3" type="ORF">PFFVO_03672</name>
    <name evidence="2" type="ORF">PFFVO_03674</name>
</gene>
<evidence type="ECO:0000313" key="2">
    <source>
        <dbReference type="EMBL" id="ETW17408.1"/>
    </source>
</evidence>
<dbReference type="EMBL" id="KI925122">
    <property type="protein sequence ID" value="ETW17408.1"/>
    <property type="molecule type" value="Genomic_DNA"/>
</dbReference>
<keyword evidence="1" id="KW-0732">Signal</keyword>
<feature type="chain" id="PRO_5011130185" description="Plasmodium falciparum erythrocyte membrane protein 1 acidic terminal segment domain-containing protein" evidence="1">
    <location>
        <begin position="20"/>
        <end position="179"/>
    </location>
</feature>
<reference evidence="2 4" key="2">
    <citation type="submission" date="2013-02" db="EMBL/GenBank/DDBJ databases">
        <title>The Genome Sequence of Plasmodium falciparum Vietnam Oak-Knoll (FVO).</title>
        <authorList>
            <consortium name="The Broad Institute Genome Sequencing Platform"/>
            <consortium name="The Broad Institute Genome Sequencing Center for Infectious Disease"/>
            <person name="Neafsey D."/>
            <person name="Cheeseman I."/>
            <person name="Volkman S."/>
            <person name="Adams J."/>
            <person name="Walker B."/>
            <person name="Young S.K."/>
            <person name="Zeng Q."/>
            <person name="Gargeya S."/>
            <person name="Fitzgerald M."/>
            <person name="Haas B."/>
            <person name="Abouelleil A."/>
            <person name="Alvarado L."/>
            <person name="Arachchi H.M."/>
            <person name="Berlin A.M."/>
            <person name="Chapman S.B."/>
            <person name="Dewar J."/>
            <person name="Goldberg J."/>
            <person name="Griggs A."/>
            <person name="Gujja S."/>
            <person name="Hansen M."/>
            <person name="Howarth C."/>
            <person name="Imamovic A."/>
            <person name="Larimer J."/>
            <person name="McCowan C."/>
            <person name="Murphy C."/>
            <person name="Neiman D."/>
            <person name="Pearson M."/>
            <person name="Priest M."/>
            <person name="Roberts A."/>
            <person name="Saif S."/>
            <person name="Shea T."/>
            <person name="Sisk P."/>
            <person name="Sykes S."/>
            <person name="Wortman J."/>
            <person name="Nusbaum C."/>
            <person name="Birren B."/>
        </authorList>
    </citation>
    <scope>NUCLEOTIDE SEQUENCE [LARGE SCALE GENOMIC DNA]</scope>
    <source>
        <strain evidence="2">Vietnam Oak-Knoll</strain>
        <strain evidence="4">Vietnam Oak-Knoll (FVO)</strain>
    </source>
</reference>
<dbReference type="AlphaFoldDB" id="A0A024V316"/>
<evidence type="ECO:0008006" key="5">
    <source>
        <dbReference type="Google" id="ProtNLM"/>
    </source>
</evidence>
<accession>A0A024V316</accession>
<dbReference type="OrthoDB" id="370995at2759"/>
<organism evidence="2 4">
    <name type="scientific">Plasmodium falciparum Vietnam Oak-Knoll</name>
    <name type="common">FVO</name>
    <dbReference type="NCBI Taxonomy" id="1036723"/>
    <lineage>
        <taxon>Eukaryota</taxon>
        <taxon>Sar</taxon>
        <taxon>Alveolata</taxon>
        <taxon>Apicomplexa</taxon>
        <taxon>Aconoidasida</taxon>
        <taxon>Haemosporida</taxon>
        <taxon>Plasmodiidae</taxon>
        <taxon>Plasmodium</taxon>
        <taxon>Plasmodium (Laverania)</taxon>
    </lineage>
</organism>
<dbReference type="Proteomes" id="UP000030690">
    <property type="component" value="Unassembled WGS sequence"/>
</dbReference>
<dbReference type="EMBL" id="KI925121">
    <property type="protein sequence ID" value="ETW17521.1"/>
    <property type="molecule type" value="Genomic_DNA"/>
</dbReference>
<feature type="signal peptide" evidence="1">
    <location>
        <begin position="1"/>
        <end position="19"/>
    </location>
</feature>
<protein>
    <recommendedName>
        <fullName evidence="5">Plasmodium falciparum erythrocyte membrane protein 1 acidic terminal segment domain-containing protein</fullName>
    </recommendedName>
</protein>
<sequence length="179" mass="21991">MKNAYYFIFFCSFLIWVNTMNPGRQGNENFSEKNSSDEYEYVDSAYPGFNIHYNLEPKDWKHIELTEKNNKQFMMDIKKEIKRMEEDKKKINYILNVQKQQFQELLFLIDHKKYNHQNINIDEMPDFLKKGTFHDDYINKLNEKQILQTFKDIDNYTLDNYKYIGQQNFYYHLANQWIP</sequence>
<proteinExistence type="predicted"/>
<evidence type="ECO:0000256" key="1">
    <source>
        <dbReference type="SAM" id="SignalP"/>
    </source>
</evidence>